<organism evidence="6 7">
    <name type="scientific">Amycolatopsis nalaikhensis</name>
    <dbReference type="NCBI Taxonomy" id="715472"/>
    <lineage>
        <taxon>Bacteria</taxon>
        <taxon>Bacillati</taxon>
        <taxon>Actinomycetota</taxon>
        <taxon>Actinomycetes</taxon>
        <taxon>Pseudonocardiales</taxon>
        <taxon>Pseudonocardiaceae</taxon>
        <taxon>Amycolatopsis</taxon>
    </lineage>
</organism>
<dbReference type="Proteomes" id="UP001227101">
    <property type="component" value="Chromosome"/>
</dbReference>
<protein>
    <submittedName>
        <fullName evidence="6">Alpha/beta fold hydrolase</fullName>
    </submittedName>
</protein>
<dbReference type="InterPro" id="IPR029058">
    <property type="entry name" value="AB_hydrolase_fold"/>
</dbReference>
<comment type="similarity">
    <text evidence="1">Belongs to the peptidase S33 family.</text>
</comment>
<dbReference type="SUPFAM" id="SSF109854">
    <property type="entry name" value="DinB/YfiT-like putative metalloenzymes"/>
    <property type="match status" value="1"/>
</dbReference>
<keyword evidence="3 6" id="KW-0378">Hydrolase</keyword>
<evidence type="ECO:0000256" key="1">
    <source>
        <dbReference type="ARBA" id="ARBA00010088"/>
    </source>
</evidence>
<proteinExistence type="inferred from homology"/>
<accession>A0ABY8XRJ6</accession>
<dbReference type="SUPFAM" id="SSF53474">
    <property type="entry name" value="alpha/beta-Hydrolases"/>
    <property type="match status" value="1"/>
</dbReference>
<evidence type="ECO:0000313" key="6">
    <source>
        <dbReference type="EMBL" id="WIV58137.1"/>
    </source>
</evidence>
<dbReference type="NCBIfam" id="TIGR03083">
    <property type="entry name" value="maleylpyruvate isomerase family mycothiol-dependent enzyme"/>
    <property type="match status" value="1"/>
</dbReference>
<keyword evidence="2" id="KW-0058">Aromatic hydrocarbons catabolism</keyword>
<sequence length="565" mass="60315">MTVPALRPFRAEVPQSALEDLRGRLRRALWPDDLPAEYGVTNERVRALAEYWLEKFDWRAFEARLNAYPQFVTEIDGETIHFLHVRSSRADATPLVLTHGWPGSVVEYLDVIGPLTEPESAEAPAFHLVIPSLPGFGFSGPTRSAGWGTHRTAAAWAELMERLGYASYGAVGNDGGSMISPEIGRLAPEKVVGVHVTQLFSFPSGDPAEMADLSEADQAALAHLQWFYENMFSFNQLHSQQPHTLAFALADSPLALLAWNAQLFGEHLDPEFVIANVALYWLTGTGGSSIRFYYENAHATEQPAGPTTVPTGLAMFAGDFQSIRRFAERDHANIVSWNSYDVRSGSGGPRDAAGHYAAHEAPEVLVADIRQFFAGLDRWPLLTAAHEALRAAVTGVTDWSLPTPCSAWTATQVLQHAAGDQLGYAAFITGSGGPDFDPFAPSGELSGTPSDFLEPTLTAAAAAFATVASDATAVPTPLPQGALPAPVAVGAAALDAAVHAWDIAVATGQQSPLTPELAAALLPVAKELAEPLRGFAYAAALASEAGDDAAAELLRYLGRDPLWTA</sequence>
<dbReference type="EMBL" id="CP127173">
    <property type="protein sequence ID" value="WIV58137.1"/>
    <property type="molecule type" value="Genomic_DNA"/>
</dbReference>
<dbReference type="PANTHER" id="PTHR21661:SF35">
    <property type="entry name" value="EPOXIDE HYDROLASE"/>
    <property type="match status" value="1"/>
</dbReference>
<evidence type="ECO:0000256" key="2">
    <source>
        <dbReference type="ARBA" id="ARBA00022797"/>
    </source>
</evidence>
<dbReference type="Pfam" id="PF11716">
    <property type="entry name" value="MDMPI_N"/>
    <property type="match status" value="1"/>
</dbReference>
<dbReference type="InterPro" id="IPR017517">
    <property type="entry name" value="Maleyloyr_isom"/>
</dbReference>
<dbReference type="InterPro" id="IPR010497">
    <property type="entry name" value="Epoxide_hydro_N"/>
</dbReference>
<evidence type="ECO:0000259" key="4">
    <source>
        <dbReference type="Pfam" id="PF06441"/>
    </source>
</evidence>
<evidence type="ECO:0000259" key="5">
    <source>
        <dbReference type="Pfam" id="PF11716"/>
    </source>
</evidence>
<dbReference type="GO" id="GO:0016787">
    <property type="term" value="F:hydrolase activity"/>
    <property type="evidence" value="ECO:0007669"/>
    <property type="project" value="UniProtKB-KW"/>
</dbReference>
<dbReference type="RefSeq" id="WP_285455475.1">
    <property type="nucleotide sequence ID" value="NZ_CP127173.1"/>
</dbReference>
<evidence type="ECO:0000256" key="3">
    <source>
        <dbReference type="ARBA" id="ARBA00022801"/>
    </source>
</evidence>
<gene>
    <name evidence="6" type="ORF">QP939_05585</name>
</gene>
<dbReference type="InterPro" id="IPR000639">
    <property type="entry name" value="Epox_hydrolase-like"/>
</dbReference>
<name>A0ABY8XRJ6_9PSEU</name>
<dbReference type="Gene3D" id="3.40.50.1820">
    <property type="entry name" value="alpha/beta hydrolase"/>
    <property type="match status" value="1"/>
</dbReference>
<feature type="domain" description="Mycothiol-dependent maleylpyruvate isomerase metal-binding" evidence="5">
    <location>
        <begin position="383"/>
        <end position="504"/>
    </location>
</feature>
<keyword evidence="7" id="KW-1185">Reference proteome</keyword>
<dbReference type="PRINTS" id="PR00412">
    <property type="entry name" value="EPOXHYDRLASE"/>
</dbReference>
<dbReference type="Pfam" id="PF06441">
    <property type="entry name" value="EHN"/>
    <property type="match status" value="1"/>
</dbReference>
<dbReference type="Gene3D" id="1.20.120.450">
    <property type="entry name" value="dinb family like domain"/>
    <property type="match status" value="1"/>
</dbReference>
<reference evidence="6 7" key="1">
    <citation type="submission" date="2023-06" db="EMBL/GenBank/DDBJ databases">
        <authorList>
            <person name="Oyuntsetseg B."/>
            <person name="Kim S.B."/>
        </authorList>
    </citation>
    <scope>NUCLEOTIDE SEQUENCE [LARGE SCALE GENOMIC DNA]</scope>
    <source>
        <strain evidence="6 7">2-2</strain>
    </source>
</reference>
<dbReference type="InterPro" id="IPR034660">
    <property type="entry name" value="DinB/YfiT-like"/>
</dbReference>
<feature type="domain" description="Epoxide hydrolase N-terminal" evidence="4">
    <location>
        <begin position="7"/>
        <end position="108"/>
    </location>
</feature>
<dbReference type="InterPro" id="IPR024344">
    <property type="entry name" value="MDMPI_metal-binding"/>
</dbReference>
<dbReference type="PANTHER" id="PTHR21661">
    <property type="entry name" value="EPOXIDE HYDROLASE 1-RELATED"/>
    <property type="match status" value="1"/>
</dbReference>
<evidence type="ECO:0000313" key="7">
    <source>
        <dbReference type="Proteomes" id="UP001227101"/>
    </source>
</evidence>